<dbReference type="EC" id="1.16.1.9" evidence="3"/>
<feature type="transmembrane region" description="Helical" evidence="14">
    <location>
        <begin position="351"/>
        <end position="371"/>
    </location>
</feature>
<dbReference type="Pfam" id="PF01794">
    <property type="entry name" value="Ferric_reduct"/>
    <property type="match status" value="1"/>
</dbReference>
<evidence type="ECO:0000256" key="11">
    <source>
        <dbReference type="ARBA" id="ARBA00023136"/>
    </source>
</evidence>
<evidence type="ECO:0000256" key="4">
    <source>
        <dbReference type="ARBA" id="ARBA00022448"/>
    </source>
</evidence>
<evidence type="ECO:0000256" key="3">
    <source>
        <dbReference type="ARBA" id="ARBA00012668"/>
    </source>
</evidence>
<dbReference type="InterPro" id="IPR017938">
    <property type="entry name" value="Riboflavin_synthase-like_b-brl"/>
</dbReference>
<dbReference type="GO" id="GO:0006879">
    <property type="term" value="P:intracellular iron ion homeostasis"/>
    <property type="evidence" value="ECO:0007669"/>
    <property type="project" value="TreeGrafter"/>
</dbReference>
<feature type="transmembrane region" description="Helical" evidence="14">
    <location>
        <begin position="298"/>
        <end position="321"/>
    </location>
</feature>
<keyword evidence="5" id="KW-1003">Cell membrane</keyword>
<feature type="transmembrane region" description="Helical" evidence="14">
    <location>
        <begin position="191"/>
        <end position="209"/>
    </location>
</feature>
<accession>A0A854Q6Q0</accession>
<keyword evidence="11 14" id="KW-0472">Membrane</keyword>
<dbReference type="GO" id="GO:0006826">
    <property type="term" value="P:iron ion transport"/>
    <property type="evidence" value="ECO:0007669"/>
    <property type="project" value="TreeGrafter"/>
</dbReference>
<comment type="catalytic activity">
    <reaction evidence="13">
        <text>2 a Fe(II)-siderophore + NADP(+) + H(+) = 2 a Fe(III)-siderophore + NADPH</text>
        <dbReference type="Rhea" id="RHEA:28795"/>
        <dbReference type="Rhea" id="RHEA-COMP:11342"/>
        <dbReference type="Rhea" id="RHEA-COMP:11344"/>
        <dbReference type="ChEBI" id="CHEBI:15378"/>
        <dbReference type="ChEBI" id="CHEBI:29033"/>
        <dbReference type="ChEBI" id="CHEBI:29034"/>
        <dbReference type="ChEBI" id="CHEBI:57783"/>
        <dbReference type="ChEBI" id="CHEBI:58349"/>
        <dbReference type="EC" id="1.16.1.9"/>
    </reaction>
</comment>
<gene>
    <name evidence="16" type="ORF">C361_06378</name>
</gene>
<dbReference type="InterPro" id="IPR013121">
    <property type="entry name" value="Fe_red_NAD-bd_6"/>
</dbReference>
<organism evidence="16 17">
    <name type="scientific">Cryptococcus neoformans Tu259-1</name>
    <dbReference type="NCBI Taxonomy" id="1230072"/>
    <lineage>
        <taxon>Eukaryota</taxon>
        <taxon>Fungi</taxon>
        <taxon>Dikarya</taxon>
        <taxon>Basidiomycota</taxon>
        <taxon>Agaricomycotina</taxon>
        <taxon>Tremellomycetes</taxon>
        <taxon>Tremellales</taxon>
        <taxon>Cryptococcaceae</taxon>
        <taxon>Cryptococcus</taxon>
        <taxon>Cryptococcus neoformans species complex</taxon>
    </lineage>
</organism>
<feature type="transmembrane region" description="Helical" evidence="14">
    <location>
        <begin position="33"/>
        <end position="52"/>
    </location>
</feature>
<dbReference type="InterPro" id="IPR039261">
    <property type="entry name" value="FNR_nucleotide-bd"/>
</dbReference>
<evidence type="ECO:0000256" key="6">
    <source>
        <dbReference type="ARBA" id="ARBA00022692"/>
    </source>
</evidence>
<evidence type="ECO:0000256" key="13">
    <source>
        <dbReference type="ARBA" id="ARBA00048483"/>
    </source>
</evidence>
<dbReference type="GO" id="GO:0005886">
    <property type="term" value="C:plasma membrane"/>
    <property type="evidence" value="ECO:0007669"/>
    <property type="project" value="UniProtKB-SubCell"/>
</dbReference>
<keyword evidence="7" id="KW-0249">Electron transport</keyword>
<evidence type="ECO:0000256" key="2">
    <source>
        <dbReference type="ARBA" id="ARBA00006278"/>
    </source>
</evidence>
<keyword evidence="12" id="KW-0325">Glycoprotein</keyword>
<feature type="transmembrane region" description="Helical" evidence="14">
    <location>
        <begin position="328"/>
        <end position="345"/>
    </location>
</feature>
<feature type="transmembrane region" description="Helical" evidence="14">
    <location>
        <begin position="229"/>
        <end position="253"/>
    </location>
</feature>
<protein>
    <recommendedName>
        <fullName evidence="3">ferric-chelate reductase (NADPH)</fullName>
        <ecNumber evidence="3">1.16.1.9</ecNumber>
    </recommendedName>
</protein>
<keyword evidence="10" id="KW-0406">Ion transport</keyword>
<name>A0A854Q6Q0_CRYNE</name>
<dbReference type="PANTHER" id="PTHR32361">
    <property type="entry name" value="FERRIC/CUPRIC REDUCTASE TRANSMEMBRANE COMPONENT"/>
    <property type="match status" value="1"/>
</dbReference>
<evidence type="ECO:0000256" key="8">
    <source>
        <dbReference type="ARBA" id="ARBA00022989"/>
    </source>
</evidence>
<dbReference type="Proteomes" id="UP000199727">
    <property type="component" value="Unassembled WGS sequence"/>
</dbReference>
<dbReference type="PANTHER" id="PTHR32361:SF9">
    <property type="entry name" value="FERRIC REDUCTASE TRANSMEMBRANE COMPONENT 3-RELATED"/>
    <property type="match status" value="1"/>
</dbReference>
<comment type="subcellular location">
    <subcellularLocation>
        <location evidence="1">Cell membrane</location>
        <topology evidence="1">Multi-pass membrane protein</topology>
    </subcellularLocation>
</comment>
<dbReference type="InterPro" id="IPR017927">
    <property type="entry name" value="FAD-bd_FR_type"/>
</dbReference>
<dbReference type="InterPro" id="IPR013130">
    <property type="entry name" value="Fe3_Rdtase_TM_dom"/>
</dbReference>
<dbReference type="SFLD" id="SFLDS00052">
    <property type="entry name" value="Ferric_Reductase_Domain"/>
    <property type="match status" value="1"/>
</dbReference>
<dbReference type="GO" id="GO:0015677">
    <property type="term" value="P:copper ion import"/>
    <property type="evidence" value="ECO:0007669"/>
    <property type="project" value="TreeGrafter"/>
</dbReference>
<dbReference type="SFLD" id="SFLDG01168">
    <property type="entry name" value="Ferric_reductase_subgroup_(FRE"/>
    <property type="match status" value="1"/>
</dbReference>
<dbReference type="Pfam" id="PF08022">
    <property type="entry name" value="FAD_binding_8"/>
    <property type="match status" value="1"/>
</dbReference>
<dbReference type="AlphaFoldDB" id="A0A854Q6Q0"/>
<evidence type="ECO:0000256" key="7">
    <source>
        <dbReference type="ARBA" id="ARBA00022982"/>
    </source>
</evidence>
<evidence type="ECO:0000256" key="1">
    <source>
        <dbReference type="ARBA" id="ARBA00004651"/>
    </source>
</evidence>
<evidence type="ECO:0000256" key="5">
    <source>
        <dbReference type="ARBA" id="ARBA00022475"/>
    </source>
</evidence>
<proteinExistence type="inferred from homology"/>
<evidence type="ECO:0000256" key="10">
    <source>
        <dbReference type="ARBA" id="ARBA00023065"/>
    </source>
</evidence>
<reference evidence="16 17" key="1">
    <citation type="submission" date="2017-06" db="EMBL/GenBank/DDBJ databases">
        <title>Global population genomics of the pathogenic fungus Cryptococcus neoformans var. grubii.</title>
        <authorList>
            <person name="Cuomo C."/>
            <person name="Litvintseva A."/>
            <person name="Chen Y."/>
            <person name="Young S."/>
            <person name="Zeng Q."/>
            <person name="Chapman S."/>
            <person name="Gujja S."/>
            <person name="Saif S."/>
            <person name="Birren B."/>
        </authorList>
    </citation>
    <scope>NUCLEOTIDE SEQUENCE [LARGE SCALE GENOMIC DNA]</scope>
    <source>
        <strain evidence="16 17">Tu259-1</strain>
    </source>
</reference>
<dbReference type="SUPFAM" id="SSF63380">
    <property type="entry name" value="Riboflavin synthase domain-like"/>
    <property type="match status" value="1"/>
</dbReference>
<evidence type="ECO:0000313" key="17">
    <source>
        <dbReference type="Proteomes" id="UP000199727"/>
    </source>
</evidence>
<dbReference type="Gene3D" id="3.40.50.80">
    <property type="entry name" value="Nucleotide-binding domain of ferredoxin-NADP reductase (FNR) module"/>
    <property type="match status" value="1"/>
</dbReference>
<sequence>MLTAVAVTPDSIDVNQSELISQEKNDQLAMDRTMPGIILLFTAGFLAFCMIIDHPRFLGRLFASFFDPNTAKVKQASKVGFHTLLGSQDPSTEKVIGGGDLREGWLLRKETNRHIELVSPRTPASDIRGHFPPWVGENGSQEMRLASSPFLRPPPHIAPLISYMPFSASLLCTPFSRLPGPFKSIITVKQIYVIVGYVLLTAFALFWRSKLSPAEKTSGYGSDFKRSGHVAIAQLPVVVALGVRGNVLGLCVGQGYEKLKLLHKVIGRILFVAASIHVIGYTYMWLAAGKFLSSSSQRYVVCGYLAYAAMLLITISSLPYIRRAYYGLLKLCHLVGMMVMLFGLAWHVDEAVPFCITGFIFYLASFTGSLAKTRLANAHLHVLLSSNTTVVTIPALKSGWRPGQHVRIRIPALGSRHGFEGHPFTISSAPNGEGMVLMCKDAGDWTKRLFDYSRALEASTTEPESGAGRNVTIIIEGPYGGTGNTMLSSFSSLVLVAGGSGITHALAIAHDLIMRAPTGAVRARMVDLVWMVKTEQEAKPLMPTLQELVSDAKNWEAASIEGQKRQANYASPTAFRIQIFVTRCPASSPLALVPSATALSRFNVETSEGKSGMIGHMSGANKEKVAYLSRNPSAASTMSAMRDKNVQLSGITARPARPNLNIIISKIVDESIAHHRQNLTEASGMYITACGPEGLVYSTMQAVKALEAYKRTAVGGVEFEEERFGF</sequence>
<feature type="domain" description="FAD-binding FR-type" evidence="15">
    <location>
        <begin position="367"/>
        <end position="485"/>
    </location>
</feature>
<feature type="transmembrane region" description="Helical" evidence="14">
    <location>
        <begin position="265"/>
        <end position="286"/>
    </location>
</feature>
<dbReference type="InterPro" id="IPR051410">
    <property type="entry name" value="Ferric/Cupric_Reductase"/>
</dbReference>
<keyword evidence="4" id="KW-0813">Transport</keyword>
<evidence type="ECO:0000313" key="16">
    <source>
        <dbReference type="EMBL" id="OXG13187.1"/>
    </source>
</evidence>
<keyword evidence="8 14" id="KW-1133">Transmembrane helix</keyword>
<keyword evidence="9" id="KW-0560">Oxidoreductase</keyword>
<dbReference type="PROSITE" id="PS51384">
    <property type="entry name" value="FAD_FR"/>
    <property type="match status" value="1"/>
</dbReference>
<dbReference type="Pfam" id="PF08030">
    <property type="entry name" value="NAD_binding_6"/>
    <property type="match status" value="1"/>
</dbReference>
<evidence type="ECO:0000256" key="14">
    <source>
        <dbReference type="SAM" id="Phobius"/>
    </source>
</evidence>
<dbReference type="CDD" id="cd06186">
    <property type="entry name" value="NOX_Duox_like_FAD_NADP"/>
    <property type="match status" value="1"/>
</dbReference>
<evidence type="ECO:0000259" key="15">
    <source>
        <dbReference type="PROSITE" id="PS51384"/>
    </source>
</evidence>
<dbReference type="EMBL" id="AMKT01000083">
    <property type="protein sequence ID" value="OXG13187.1"/>
    <property type="molecule type" value="Genomic_DNA"/>
</dbReference>
<comment type="caution">
    <text evidence="16">The sequence shown here is derived from an EMBL/GenBank/DDBJ whole genome shotgun (WGS) entry which is preliminary data.</text>
</comment>
<comment type="similarity">
    <text evidence="2">Belongs to the ferric reductase (FRE) family.</text>
</comment>
<evidence type="ECO:0000256" key="12">
    <source>
        <dbReference type="ARBA" id="ARBA00023180"/>
    </source>
</evidence>
<keyword evidence="6 14" id="KW-0812">Transmembrane</keyword>
<dbReference type="GO" id="GO:0052851">
    <property type="term" value="F:ferric-chelate reductase (NADPH) activity"/>
    <property type="evidence" value="ECO:0007669"/>
    <property type="project" value="UniProtKB-EC"/>
</dbReference>
<dbReference type="SUPFAM" id="SSF52343">
    <property type="entry name" value="Ferredoxin reductase-like, C-terminal NADP-linked domain"/>
    <property type="match status" value="1"/>
</dbReference>
<dbReference type="OrthoDB" id="17725at2759"/>
<dbReference type="InterPro" id="IPR013112">
    <property type="entry name" value="FAD-bd_8"/>
</dbReference>
<evidence type="ECO:0000256" key="9">
    <source>
        <dbReference type="ARBA" id="ARBA00023002"/>
    </source>
</evidence>